<dbReference type="GO" id="GO:0008270">
    <property type="term" value="F:zinc ion binding"/>
    <property type="evidence" value="ECO:0007669"/>
    <property type="project" value="InterPro"/>
</dbReference>
<sequence>MLPRDDAQRLVDRYFDFAMPTYRFLHRPTIQEWFTEFYDTLGIMRDAQSAPAKVALLFMVFAHARVYMPENDRPGPPDLRPPDAKRGLGVVEAECRRRTFWCAYTLDAYLSVSLGRPRTFHDDDIDTELPACVDDDQLMADLITTSPLNSGPSVMLAPLAHIKLARIISKIDLSDWQVEFARFLDTDFFSSSLVLPIFQRQQNVLNLTYWHAILLTHRPFVLTNLARLSRQGGSAGSEDAQTAESVQQCLMAAMNTVKTIDDITQTRQMFHAFWITAYFAFTATIVLYIYVIQKRASPPEVYSSYLSAAIKCQSHISAMAEKGSLSERYCLVLEELRVEALRQAKRMQPSSTSLGDMNGNSQTSGLQETTASIALDGGPSTTTNYTDVLGVTAIDFNGMPSSAFSDSSDSSGWGQFASMVSSGLGNLDLFLGDDSFRL</sequence>
<evidence type="ECO:0000259" key="7">
    <source>
        <dbReference type="SMART" id="SM00906"/>
    </source>
</evidence>
<dbReference type="GO" id="GO:0045944">
    <property type="term" value="P:positive regulation of transcription by RNA polymerase II"/>
    <property type="evidence" value="ECO:0007669"/>
    <property type="project" value="TreeGrafter"/>
</dbReference>
<evidence type="ECO:0000256" key="6">
    <source>
        <dbReference type="SAM" id="Phobius"/>
    </source>
</evidence>
<evidence type="ECO:0000313" key="8">
    <source>
        <dbReference type="EMBL" id="KAF7558179.1"/>
    </source>
</evidence>
<dbReference type="Pfam" id="PF04082">
    <property type="entry name" value="Fungal_trans"/>
    <property type="match status" value="1"/>
</dbReference>
<reference evidence="8" key="1">
    <citation type="submission" date="2020-03" db="EMBL/GenBank/DDBJ databases">
        <title>Draft Genome Sequence of Cylindrodendrum hubeiense.</title>
        <authorList>
            <person name="Buettner E."/>
            <person name="Kellner H."/>
        </authorList>
    </citation>
    <scope>NUCLEOTIDE SEQUENCE</scope>
    <source>
        <strain evidence="8">IHI 201604</strain>
    </source>
</reference>
<dbReference type="PANTHER" id="PTHR47540">
    <property type="entry name" value="THIAMINE REPRESSIBLE GENES REGULATORY PROTEIN THI5"/>
    <property type="match status" value="1"/>
</dbReference>
<dbReference type="GO" id="GO:0006351">
    <property type="term" value="P:DNA-templated transcription"/>
    <property type="evidence" value="ECO:0007669"/>
    <property type="project" value="InterPro"/>
</dbReference>
<dbReference type="AlphaFoldDB" id="A0A9P5HLP5"/>
<evidence type="ECO:0000256" key="1">
    <source>
        <dbReference type="ARBA" id="ARBA00004123"/>
    </source>
</evidence>
<keyword evidence="9" id="KW-1185">Reference proteome</keyword>
<feature type="domain" description="Xylanolytic transcriptional activator regulatory" evidence="7">
    <location>
        <begin position="55"/>
        <end position="136"/>
    </location>
</feature>
<feature type="transmembrane region" description="Helical" evidence="6">
    <location>
        <begin position="272"/>
        <end position="291"/>
    </location>
</feature>
<keyword evidence="4" id="KW-0804">Transcription</keyword>
<accession>A0A9P5HLP5</accession>
<comment type="subcellular location">
    <subcellularLocation>
        <location evidence="1">Nucleus</location>
    </subcellularLocation>
</comment>
<dbReference type="GO" id="GO:0005634">
    <property type="term" value="C:nucleus"/>
    <property type="evidence" value="ECO:0007669"/>
    <property type="project" value="UniProtKB-SubCell"/>
</dbReference>
<evidence type="ECO:0000256" key="4">
    <source>
        <dbReference type="ARBA" id="ARBA00023163"/>
    </source>
</evidence>
<evidence type="ECO:0000256" key="3">
    <source>
        <dbReference type="ARBA" id="ARBA00023125"/>
    </source>
</evidence>
<keyword evidence="6" id="KW-0472">Membrane</keyword>
<keyword evidence="2" id="KW-0805">Transcription regulation</keyword>
<evidence type="ECO:0000313" key="9">
    <source>
        <dbReference type="Proteomes" id="UP000722485"/>
    </source>
</evidence>
<keyword evidence="6" id="KW-1133">Transmembrane helix</keyword>
<dbReference type="GO" id="GO:0043565">
    <property type="term" value="F:sequence-specific DNA binding"/>
    <property type="evidence" value="ECO:0007669"/>
    <property type="project" value="TreeGrafter"/>
</dbReference>
<organism evidence="8 9">
    <name type="scientific">Cylindrodendrum hubeiense</name>
    <dbReference type="NCBI Taxonomy" id="595255"/>
    <lineage>
        <taxon>Eukaryota</taxon>
        <taxon>Fungi</taxon>
        <taxon>Dikarya</taxon>
        <taxon>Ascomycota</taxon>
        <taxon>Pezizomycotina</taxon>
        <taxon>Sordariomycetes</taxon>
        <taxon>Hypocreomycetidae</taxon>
        <taxon>Hypocreales</taxon>
        <taxon>Nectriaceae</taxon>
        <taxon>Cylindrodendrum</taxon>
    </lineage>
</organism>
<dbReference type="CDD" id="cd12148">
    <property type="entry name" value="fungal_TF_MHR"/>
    <property type="match status" value="1"/>
</dbReference>
<dbReference type="SMART" id="SM00906">
    <property type="entry name" value="Fungal_trans"/>
    <property type="match status" value="1"/>
</dbReference>
<evidence type="ECO:0000256" key="2">
    <source>
        <dbReference type="ARBA" id="ARBA00023015"/>
    </source>
</evidence>
<dbReference type="InterPro" id="IPR051711">
    <property type="entry name" value="Stress_Response_Reg"/>
</dbReference>
<proteinExistence type="predicted"/>
<evidence type="ECO:0000256" key="5">
    <source>
        <dbReference type="ARBA" id="ARBA00023242"/>
    </source>
</evidence>
<dbReference type="EMBL" id="JAANBB010000001">
    <property type="protein sequence ID" value="KAF7558179.1"/>
    <property type="molecule type" value="Genomic_DNA"/>
</dbReference>
<name>A0A9P5HLP5_9HYPO</name>
<dbReference type="PANTHER" id="PTHR47540:SF3">
    <property type="entry name" value="ZN(II)2CYS6 TRANSCRIPTION FACTOR (EUROFUNG)"/>
    <property type="match status" value="1"/>
</dbReference>
<protein>
    <recommendedName>
        <fullName evidence="7">Xylanolytic transcriptional activator regulatory domain-containing protein</fullName>
    </recommendedName>
</protein>
<keyword evidence="6" id="KW-0812">Transmembrane</keyword>
<dbReference type="Proteomes" id="UP000722485">
    <property type="component" value="Unassembled WGS sequence"/>
</dbReference>
<keyword evidence="3" id="KW-0238">DNA-binding</keyword>
<dbReference type="InterPro" id="IPR007219">
    <property type="entry name" value="XnlR_reg_dom"/>
</dbReference>
<keyword evidence="5" id="KW-0539">Nucleus</keyword>
<dbReference type="OrthoDB" id="2579025at2759"/>
<comment type="caution">
    <text evidence="8">The sequence shown here is derived from an EMBL/GenBank/DDBJ whole genome shotgun (WGS) entry which is preliminary data.</text>
</comment>
<gene>
    <name evidence="8" type="ORF">G7Z17_g73</name>
</gene>